<comment type="caution">
    <text evidence="2">The sequence shown here is derived from an EMBL/GenBank/DDBJ whole genome shotgun (WGS) entry which is preliminary data.</text>
</comment>
<reference evidence="2 3" key="1">
    <citation type="submission" date="2013-02" db="EMBL/GenBank/DDBJ databases">
        <authorList>
            <person name="Harkins D.M."/>
            <person name="Durkin A.S."/>
            <person name="Brinkac L.M."/>
            <person name="Haft D.H."/>
            <person name="Selengut J.D."/>
            <person name="Sanka R."/>
            <person name="DePew J."/>
            <person name="Purushe J."/>
            <person name="Whelen A.C."/>
            <person name="Vinetz J.M."/>
            <person name="Sutton G.G."/>
            <person name="Nierman W.C."/>
            <person name="Fouts D.E."/>
        </authorList>
    </citation>
    <scope>NUCLEOTIDE SEQUENCE [LARGE SCALE GENOMIC DNA]</scope>
    <source>
        <strain evidence="2 3">2002000626</strain>
    </source>
</reference>
<evidence type="ECO:0008006" key="4">
    <source>
        <dbReference type="Google" id="ProtNLM"/>
    </source>
</evidence>
<dbReference type="InterPro" id="IPR052728">
    <property type="entry name" value="O2_lipid_transport_reg"/>
</dbReference>
<gene>
    <name evidence="2" type="ORF">LEP1GSC029_4091</name>
</gene>
<sequence length="130" mass="15253">MESFFTHTFKYNLLNIGFAGILLCAVVRSEGLLGRFLSLKIFVPIARLSFTIYLWHLVLIAVSVSILKIRTEPSSMFELLFQFIFVLTLMILLSVPFYLLFEYPFQYLRTRILPKRRSHKQLLSVQPKSF</sequence>
<proteinExistence type="predicted"/>
<organism evidence="2 3">
    <name type="scientific">Leptospira interrogans str. 2002000626</name>
    <dbReference type="NCBI Taxonomy" id="996803"/>
    <lineage>
        <taxon>Bacteria</taxon>
        <taxon>Pseudomonadati</taxon>
        <taxon>Spirochaetota</taxon>
        <taxon>Spirochaetia</taxon>
        <taxon>Leptospirales</taxon>
        <taxon>Leptospiraceae</taxon>
        <taxon>Leptospira</taxon>
    </lineage>
</organism>
<dbReference type="EMBL" id="AFJL02000029">
    <property type="protein sequence ID" value="EMY06553.1"/>
    <property type="molecule type" value="Genomic_DNA"/>
</dbReference>
<keyword evidence="1" id="KW-0812">Transmembrane</keyword>
<protein>
    <recommendedName>
        <fullName evidence="4">Acyltransferase domain protein</fullName>
    </recommendedName>
</protein>
<accession>A0A829D634</accession>
<keyword evidence="1" id="KW-0472">Membrane</keyword>
<dbReference type="Proteomes" id="UP000012329">
    <property type="component" value="Unassembled WGS sequence"/>
</dbReference>
<feature type="transmembrane region" description="Helical" evidence="1">
    <location>
        <begin position="45"/>
        <end position="67"/>
    </location>
</feature>
<feature type="transmembrane region" description="Helical" evidence="1">
    <location>
        <begin position="12"/>
        <end position="33"/>
    </location>
</feature>
<evidence type="ECO:0000256" key="1">
    <source>
        <dbReference type="SAM" id="Phobius"/>
    </source>
</evidence>
<evidence type="ECO:0000313" key="3">
    <source>
        <dbReference type="Proteomes" id="UP000012329"/>
    </source>
</evidence>
<keyword evidence="1" id="KW-1133">Transmembrane helix</keyword>
<dbReference type="AlphaFoldDB" id="A0A829D634"/>
<feature type="transmembrane region" description="Helical" evidence="1">
    <location>
        <begin position="79"/>
        <end position="101"/>
    </location>
</feature>
<dbReference type="PANTHER" id="PTHR11161">
    <property type="entry name" value="O-ACYLTRANSFERASE"/>
    <property type="match status" value="1"/>
</dbReference>
<evidence type="ECO:0000313" key="2">
    <source>
        <dbReference type="EMBL" id="EMY06553.1"/>
    </source>
</evidence>
<dbReference type="PANTHER" id="PTHR11161:SF12">
    <property type="entry name" value="ACYLTRANSFERASE 3 DOMAIN-CONTAINING PROTEIN-RELATED"/>
    <property type="match status" value="1"/>
</dbReference>
<name>A0A829D634_LEPIR</name>